<keyword evidence="2" id="KW-1003">Cell membrane</keyword>
<dbReference type="Gene3D" id="3.90.550.10">
    <property type="entry name" value="Spore Coat Polysaccharide Biosynthesis Protein SpsA, Chain A"/>
    <property type="match status" value="1"/>
</dbReference>
<dbReference type="STRING" id="745411.B3C1_03660"/>
<evidence type="ECO:0000313" key="8">
    <source>
        <dbReference type="EMBL" id="EKE76659.1"/>
    </source>
</evidence>
<dbReference type="InterPro" id="IPR004960">
    <property type="entry name" value="LipA_acyltrans"/>
</dbReference>
<comment type="caution">
    <text evidence="8">The sequence shown here is derived from an EMBL/GenBank/DDBJ whole genome shotgun (WGS) entry which is preliminary data.</text>
</comment>
<dbReference type="PANTHER" id="PTHR10859">
    <property type="entry name" value="GLYCOSYL TRANSFERASE"/>
    <property type="match status" value="1"/>
</dbReference>
<evidence type="ECO:0000256" key="2">
    <source>
        <dbReference type="ARBA" id="ARBA00022475"/>
    </source>
</evidence>
<name>K2K1K5_9GAMM</name>
<dbReference type="RefSeq" id="WP_008482991.1">
    <property type="nucleotide sequence ID" value="NZ_AMRI01000004.1"/>
</dbReference>
<dbReference type="Proteomes" id="UP000006755">
    <property type="component" value="Unassembled WGS sequence"/>
</dbReference>
<dbReference type="PATRIC" id="fig|745411.4.peg.722"/>
<dbReference type="CDD" id="cd04179">
    <property type="entry name" value="DPM_DPG-synthase_like"/>
    <property type="match status" value="1"/>
</dbReference>
<dbReference type="GO" id="GO:0009247">
    <property type="term" value="P:glycolipid biosynthetic process"/>
    <property type="evidence" value="ECO:0007669"/>
    <property type="project" value="UniProtKB-ARBA"/>
</dbReference>
<keyword evidence="9" id="KW-1185">Reference proteome</keyword>
<protein>
    <submittedName>
        <fullName evidence="8">Glycosyl transferase family protein</fullName>
    </submittedName>
</protein>
<dbReference type="AlphaFoldDB" id="K2K1K5"/>
<dbReference type="CDD" id="cd07984">
    <property type="entry name" value="LPLAT_LABLAT-like"/>
    <property type="match status" value="1"/>
</dbReference>
<dbReference type="OrthoDB" id="9808633at2"/>
<keyword evidence="6" id="KW-0012">Acyltransferase</keyword>
<comment type="subcellular location">
    <subcellularLocation>
        <location evidence="1">Cell inner membrane</location>
    </subcellularLocation>
</comment>
<evidence type="ECO:0000256" key="5">
    <source>
        <dbReference type="ARBA" id="ARBA00023136"/>
    </source>
</evidence>
<dbReference type="InterPro" id="IPR001173">
    <property type="entry name" value="Glyco_trans_2-like"/>
</dbReference>
<gene>
    <name evidence="8" type="ORF">B3C1_03660</name>
</gene>
<organism evidence="8 9">
    <name type="scientific">Gallaecimonas xiamenensis 3-C-1</name>
    <dbReference type="NCBI Taxonomy" id="745411"/>
    <lineage>
        <taxon>Bacteria</taxon>
        <taxon>Pseudomonadati</taxon>
        <taxon>Pseudomonadota</taxon>
        <taxon>Gammaproteobacteria</taxon>
        <taxon>Enterobacterales</taxon>
        <taxon>Gallaecimonadaceae</taxon>
        <taxon>Gallaecimonas</taxon>
    </lineage>
</organism>
<sequence length="557" mass="62082">MSFKPCLVVPVYNHGPAAERTVPALLDSGLPLILVDDGSAPDHAQILDRLAAANGAITLVRHSQNQGKGGAVISGLKAAKEAGFSHALQVDADGQHALEDIPRFLAEAQAAPTSLIAGQPLYDGSVPKGRLYGRYLTHVWVWIETLGFHIKDSMCGFRVYPLAATVALLDKVQLGRRMDFDIEVMVRLDWAGVPIKQLKTRVIYPEDGASHFQAWRDNWLISKMHTRLVLGMLWRLPKLLGRKWLKPKHWSAMGERGSRLGMKTLWHAYRLFGRGLFRCLLWPVMAYFFLTGQSRRHSLAYLERLYQSGALASKPGLGLSFRHHLAFGESILDKLAAWAGKVNKGAELRFDGREHLDAIAASGQGALLVGAHLGNLELCRALSDKPMTVLVLTEHAAKFNQLLAEINPAARMNMLEVSQMGPDTAMVLRQRIDAGEMVIMVGDRTSASKAGHTVAADFLGQPAPFPIGPWVLAHVLECPVYLLFCTRQQDHYQVSLEPFAPEGISLERKTRSQALALWAARYSQRLAEHCRRTPLQWFNFFDFWQADKGRRQQDDKQ</sequence>
<evidence type="ECO:0000313" key="9">
    <source>
        <dbReference type="Proteomes" id="UP000006755"/>
    </source>
</evidence>
<keyword evidence="3" id="KW-0997">Cell inner membrane</keyword>
<evidence type="ECO:0000256" key="3">
    <source>
        <dbReference type="ARBA" id="ARBA00022519"/>
    </source>
</evidence>
<dbReference type="GO" id="GO:0016746">
    <property type="term" value="F:acyltransferase activity"/>
    <property type="evidence" value="ECO:0007669"/>
    <property type="project" value="UniProtKB-KW"/>
</dbReference>
<dbReference type="eggNOG" id="COG4261">
    <property type="taxonomic scope" value="Bacteria"/>
</dbReference>
<evidence type="ECO:0000259" key="7">
    <source>
        <dbReference type="Pfam" id="PF00535"/>
    </source>
</evidence>
<dbReference type="Pfam" id="PF03279">
    <property type="entry name" value="Lip_A_acyltrans"/>
    <property type="match status" value="1"/>
</dbReference>
<keyword evidence="5" id="KW-0472">Membrane</keyword>
<reference evidence="8 9" key="1">
    <citation type="journal article" date="2012" name="J. Bacteriol.">
        <title>Genome Sequence of Gallaecimonas xiamenensis Type Strain 3-C-1.</title>
        <authorList>
            <person name="Lai Q."/>
            <person name="Wang L."/>
            <person name="Wang W."/>
            <person name="Shao Z."/>
        </authorList>
    </citation>
    <scope>NUCLEOTIDE SEQUENCE [LARGE SCALE GENOMIC DNA]</scope>
    <source>
        <strain evidence="8 9">3-C-1</strain>
    </source>
</reference>
<accession>K2K1K5</accession>
<proteinExistence type="predicted"/>
<dbReference type="Pfam" id="PF00535">
    <property type="entry name" value="Glycos_transf_2"/>
    <property type="match status" value="1"/>
</dbReference>
<feature type="domain" description="Glycosyltransferase 2-like" evidence="7">
    <location>
        <begin position="7"/>
        <end position="128"/>
    </location>
</feature>
<dbReference type="EMBL" id="AMRI01000004">
    <property type="protein sequence ID" value="EKE76659.1"/>
    <property type="molecule type" value="Genomic_DNA"/>
</dbReference>
<dbReference type="GO" id="GO:0005886">
    <property type="term" value="C:plasma membrane"/>
    <property type="evidence" value="ECO:0007669"/>
    <property type="project" value="UniProtKB-SubCell"/>
</dbReference>
<dbReference type="eggNOG" id="COG1216">
    <property type="taxonomic scope" value="Bacteria"/>
</dbReference>
<evidence type="ECO:0000256" key="1">
    <source>
        <dbReference type="ARBA" id="ARBA00004533"/>
    </source>
</evidence>
<dbReference type="SUPFAM" id="SSF53448">
    <property type="entry name" value="Nucleotide-diphospho-sugar transferases"/>
    <property type="match status" value="1"/>
</dbReference>
<dbReference type="InterPro" id="IPR029044">
    <property type="entry name" value="Nucleotide-diphossugar_trans"/>
</dbReference>
<evidence type="ECO:0000256" key="4">
    <source>
        <dbReference type="ARBA" id="ARBA00022679"/>
    </source>
</evidence>
<dbReference type="GO" id="GO:0006487">
    <property type="term" value="P:protein N-linked glycosylation"/>
    <property type="evidence" value="ECO:0007669"/>
    <property type="project" value="TreeGrafter"/>
</dbReference>
<evidence type="ECO:0000256" key="6">
    <source>
        <dbReference type="ARBA" id="ARBA00023315"/>
    </source>
</evidence>
<keyword evidence="4 8" id="KW-0808">Transferase</keyword>
<dbReference type="PANTHER" id="PTHR10859:SF91">
    <property type="entry name" value="DOLICHYL-PHOSPHATE BETA-GLUCOSYLTRANSFERASE"/>
    <property type="match status" value="1"/>
</dbReference>